<dbReference type="Gene3D" id="3.90.180.10">
    <property type="entry name" value="Medium-chain alcohol dehydrogenases, catalytic domain"/>
    <property type="match status" value="1"/>
</dbReference>
<dbReference type="OrthoDB" id="334894at2"/>
<dbReference type="PANTHER" id="PTHR43880">
    <property type="entry name" value="ALCOHOL DEHYDROGENASE"/>
    <property type="match status" value="1"/>
</dbReference>
<dbReference type="Pfam" id="PF00107">
    <property type="entry name" value="ADH_zinc_N"/>
    <property type="match status" value="1"/>
</dbReference>
<gene>
    <name evidence="10" type="ORF">FCI23_33415</name>
    <name evidence="9" type="ORF">FCI23_41240</name>
</gene>
<evidence type="ECO:0000259" key="8">
    <source>
        <dbReference type="SMART" id="SM00829"/>
    </source>
</evidence>
<dbReference type="InterPro" id="IPR020843">
    <property type="entry name" value="ER"/>
</dbReference>
<keyword evidence="4 7" id="KW-0862">Zinc</keyword>
<dbReference type="GO" id="GO:0051903">
    <property type="term" value="F:S-(hydroxymethyl)glutathione dehydrogenase [NAD(P)+] activity"/>
    <property type="evidence" value="ECO:0007669"/>
    <property type="project" value="TreeGrafter"/>
</dbReference>
<keyword evidence="5" id="KW-0560">Oxidoreductase</keyword>
<dbReference type="EMBL" id="SUMC01000076">
    <property type="protein sequence ID" value="TKA01033.1"/>
    <property type="molecule type" value="Genomic_DNA"/>
</dbReference>
<dbReference type="EMBL" id="SUMC01000043">
    <property type="protein sequence ID" value="TKA05002.1"/>
    <property type="molecule type" value="Genomic_DNA"/>
</dbReference>
<proteinExistence type="inferred from homology"/>
<dbReference type="PROSITE" id="PS00059">
    <property type="entry name" value="ADH_ZINC"/>
    <property type="match status" value="1"/>
</dbReference>
<dbReference type="InterPro" id="IPR013149">
    <property type="entry name" value="ADH-like_C"/>
</dbReference>
<dbReference type="InterPro" id="IPR036291">
    <property type="entry name" value="NAD(P)-bd_dom_sf"/>
</dbReference>
<dbReference type="RefSeq" id="WP_136727806.1">
    <property type="nucleotide sequence ID" value="NZ_SUMC01000043.1"/>
</dbReference>
<organism evidence="9 11">
    <name type="scientific">Actinacidiphila oryziradicis</name>
    <dbReference type="NCBI Taxonomy" id="2571141"/>
    <lineage>
        <taxon>Bacteria</taxon>
        <taxon>Bacillati</taxon>
        <taxon>Actinomycetota</taxon>
        <taxon>Actinomycetes</taxon>
        <taxon>Kitasatosporales</taxon>
        <taxon>Streptomycetaceae</taxon>
        <taxon>Actinacidiphila</taxon>
    </lineage>
</organism>
<evidence type="ECO:0000313" key="9">
    <source>
        <dbReference type="EMBL" id="TKA01033.1"/>
    </source>
</evidence>
<dbReference type="SUPFAM" id="SSF50129">
    <property type="entry name" value="GroES-like"/>
    <property type="match status" value="2"/>
</dbReference>
<dbReference type="SMART" id="SM00829">
    <property type="entry name" value="PKS_ER"/>
    <property type="match status" value="1"/>
</dbReference>
<comment type="cofactor">
    <cofactor evidence="1 7">
        <name>Zn(2+)</name>
        <dbReference type="ChEBI" id="CHEBI:29105"/>
    </cofactor>
</comment>
<dbReference type="InterPro" id="IPR013154">
    <property type="entry name" value="ADH-like_N"/>
</dbReference>
<protein>
    <submittedName>
        <fullName evidence="9">Zn-dependent alcohol dehydrogenase</fullName>
    </submittedName>
</protein>
<dbReference type="Pfam" id="PF08240">
    <property type="entry name" value="ADH_N"/>
    <property type="match status" value="1"/>
</dbReference>
<dbReference type="GO" id="GO:0005829">
    <property type="term" value="C:cytosol"/>
    <property type="evidence" value="ECO:0007669"/>
    <property type="project" value="TreeGrafter"/>
</dbReference>
<sequence length="366" mass="37957">MTGAAVLTSPQQPLRLTEVDLQSPSRGEVTIEIGASGVCHSDISVFNKTLPHPLPVVLGHEGAGTVVEVGDSVTDVAPGDRVVLSWLAQCGTCFYCSHAQPQLCETAGVAFAKGALLDGTTRYSLGGEPVYQMAGLGTFSQRCVVPAGAAVKIPDSIPFSSAALLGCGVLTGFGAAVNTAGIRVGDTVVVIGCGGVGLNAVQGARIAGASTVIAIDMHQERLDLAVKLGATEVLQPSDRTVKAVRALTGGRGADHVLEVVGRQETVRDAVKMTRRGGQVVLVGAAGDDVNLTVPAFTGVVMTEKIIRGSLYGSSDIKRDVPRLVRLYEKGVLKLDELVTETFEFDKVNDAVDYCASEKGARAVVVF</sequence>
<dbReference type="FunFam" id="3.40.50.720:FF:000003">
    <property type="entry name" value="S-(hydroxymethyl)glutathione dehydrogenase"/>
    <property type="match status" value="1"/>
</dbReference>
<name>A0A4U0RZ64_9ACTN</name>
<dbReference type="InterPro" id="IPR011032">
    <property type="entry name" value="GroES-like_sf"/>
</dbReference>
<dbReference type="SUPFAM" id="SSF51735">
    <property type="entry name" value="NAD(P)-binding Rossmann-fold domains"/>
    <property type="match status" value="1"/>
</dbReference>
<evidence type="ECO:0000256" key="6">
    <source>
        <dbReference type="ARBA" id="ARBA00023027"/>
    </source>
</evidence>
<evidence type="ECO:0000313" key="10">
    <source>
        <dbReference type="EMBL" id="TKA05002.1"/>
    </source>
</evidence>
<dbReference type="Proteomes" id="UP000305778">
    <property type="component" value="Unassembled WGS sequence"/>
</dbReference>
<keyword evidence="11" id="KW-1185">Reference proteome</keyword>
<comment type="similarity">
    <text evidence="2 7">Belongs to the zinc-containing alcohol dehydrogenase family.</text>
</comment>
<keyword evidence="6" id="KW-0520">NAD</keyword>
<comment type="caution">
    <text evidence="9">The sequence shown here is derived from an EMBL/GenBank/DDBJ whole genome shotgun (WGS) entry which is preliminary data.</text>
</comment>
<dbReference type="PANTHER" id="PTHR43880:SF12">
    <property type="entry name" value="ALCOHOL DEHYDROGENASE CLASS-3"/>
    <property type="match status" value="1"/>
</dbReference>
<dbReference type="InterPro" id="IPR002328">
    <property type="entry name" value="ADH_Zn_CS"/>
</dbReference>
<accession>A0A4U0RZ64</accession>
<dbReference type="AlphaFoldDB" id="A0A4U0RZ64"/>
<reference evidence="9 11" key="1">
    <citation type="submission" date="2019-04" db="EMBL/GenBank/DDBJ databases">
        <title>Streptomyces oryziradicis sp. nov., a novel actinomycete isolated from rhizosphere soil of rice (Oryza sativa L.).</title>
        <authorList>
            <person name="Li C."/>
        </authorList>
    </citation>
    <scope>NUCLEOTIDE SEQUENCE [LARGE SCALE GENOMIC DNA]</scope>
    <source>
        <strain evidence="9 11">NEAU-C40</strain>
    </source>
</reference>
<evidence type="ECO:0000313" key="11">
    <source>
        <dbReference type="Proteomes" id="UP000305778"/>
    </source>
</evidence>
<evidence type="ECO:0000256" key="3">
    <source>
        <dbReference type="ARBA" id="ARBA00022723"/>
    </source>
</evidence>
<dbReference type="GO" id="GO:0008270">
    <property type="term" value="F:zinc ion binding"/>
    <property type="evidence" value="ECO:0007669"/>
    <property type="project" value="InterPro"/>
</dbReference>
<dbReference type="CDD" id="cd08279">
    <property type="entry name" value="Zn_ADH_class_III"/>
    <property type="match status" value="1"/>
</dbReference>
<evidence type="ECO:0000256" key="2">
    <source>
        <dbReference type="ARBA" id="ARBA00008072"/>
    </source>
</evidence>
<dbReference type="GO" id="GO:0046294">
    <property type="term" value="P:formaldehyde catabolic process"/>
    <property type="evidence" value="ECO:0007669"/>
    <property type="project" value="TreeGrafter"/>
</dbReference>
<evidence type="ECO:0000256" key="1">
    <source>
        <dbReference type="ARBA" id="ARBA00001947"/>
    </source>
</evidence>
<evidence type="ECO:0000256" key="7">
    <source>
        <dbReference type="RuleBase" id="RU361277"/>
    </source>
</evidence>
<dbReference type="Gene3D" id="3.40.50.720">
    <property type="entry name" value="NAD(P)-binding Rossmann-like Domain"/>
    <property type="match status" value="1"/>
</dbReference>
<evidence type="ECO:0000256" key="5">
    <source>
        <dbReference type="ARBA" id="ARBA00023002"/>
    </source>
</evidence>
<feature type="domain" description="Enoyl reductase (ER)" evidence="8">
    <location>
        <begin position="9"/>
        <end position="364"/>
    </location>
</feature>
<keyword evidence="3 7" id="KW-0479">Metal-binding</keyword>
<evidence type="ECO:0000256" key="4">
    <source>
        <dbReference type="ARBA" id="ARBA00022833"/>
    </source>
</evidence>